<evidence type="ECO:0000256" key="1">
    <source>
        <dbReference type="SAM" id="Phobius"/>
    </source>
</evidence>
<organism evidence="2 3">
    <name type="scientific">Brassica napus</name>
    <name type="common">Rape</name>
    <dbReference type="NCBI Taxonomy" id="3708"/>
    <lineage>
        <taxon>Eukaryota</taxon>
        <taxon>Viridiplantae</taxon>
        <taxon>Streptophyta</taxon>
        <taxon>Embryophyta</taxon>
        <taxon>Tracheophyta</taxon>
        <taxon>Spermatophyta</taxon>
        <taxon>Magnoliopsida</taxon>
        <taxon>eudicotyledons</taxon>
        <taxon>Gunneridae</taxon>
        <taxon>Pentapetalae</taxon>
        <taxon>rosids</taxon>
        <taxon>malvids</taxon>
        <taxon>Brassicales</taxon>
        <taxon>Brassicaceae</taxon>
        <taxon>Brassiceae</taxon>
        <taxon>Brassica</taxon>
    </lineage>
</organism>
<feature type="transmembrane region" description="Helical" evidence="1">
    <location>
        <begin position="75"/>
        <end position="95"/>
    </location>
</feature>
<keyword evidence="1" id="KW-0472">Membrane</keyword>
<comment type="caution">
    <text evidence="2">The sequence shown here is derived from an EMBL/GenBank/DDBJ whole genome shotgun (WGS) entry which is preliminary data.</text>
</comment>
<reference evidence="2 3" key="1">
    <citation type="submission" date="2021-05" db="EMBL/GenBank/DDBJ databases">
        <title>Genome Assembly of Synthetic Allotetraploid Brassica napus Reveals Homoeologous Exchanges between Subgenomes.</title>
        <authorList>
            <person name="Davis J.T."/>
        </authorList>
    </citation>
    <scope>NUCLEOTIDE SEQUENCE [LARGE SCALE GENOMIC DNA]</scope>
    <source>
        <strain evidence="3">cv. Da-Ae</strain>
        <tissue evidence="2">Seedling</tissue>
    </source>
</reference>
<keyword evidence="1" id="KW-1133">Transmembrane helix</keyword>
<gene>
    <name evidence="2" type="ORF">HID58_029748</name>
</gene>
<evidence type="ECO:0000313" key="2">
    <source>
        <dbReference type="EMBL" id="KAH0915302.1"/>
    </source>
</evidence>
<proteinExistence type="predicted"/>
<keyword evidence="1" id="KW-0812">Transmembrane</keyword>
<keyword evidence="3" id="KW-1185">Reference proteome</keyword>
<dbReference type="Proteomes" id="UP000824890">
    <property type="component" value="Unassembled WGS sequence"/>
</dbReference>
<sequence length="96" mass="10982">MIESAYNCQNQAVVSVTFRFEAPQTTLRQVKAVEDVHRRLCFLSYPKGARLYASEGPKDYNLLGNETTFLKSTLILVHIFLYTLIVSMSTAYTYFS</sequence>
<protein>
    <submittedName>
        <fullName evidence="2">Uncharacterized protein</fullName>
    </submittedName>
</protein>
<evidence type="ECO:0000313" key="3">
    <source>
        <dbReference type="Proteomes" id="UP000824890"/>
    </source>
</evidence>
<dbReference type="EMBL" id="JAGKQM010000008">
    <property type="protein sequence ID" value="KAH0915302.1"/>
    <property type="molecule type" value="Genomic_DNA"/>
</dbReference>
<name>A0ABQ8CDZ2_BRANA</name>
<accession>A0ABQ8CDZ2</accession>